<accession>A0A101KXW9</accession>
<protein>
    <recommendedName>
        <fullName evidence="3">Prokaryotic metallothionein</fullName>
    </recommendedName>
</protein>
<evidence type="ECO:0008006" key="3">
    <source>
        <dbReference type="Google" id="ProtNLM"/>
    </source>
</evidence>
<dbReference type="OrthoDB" id="163862at2"/>
<sequence>MARCDQCGNDYDKSFQLHLGGETYTFDSFECAIQKLAPICPHCQVRIIGHGVEQGDVIYCCVHCAEQEGADALTDRAP</sequence>
<dbReference type="Proteomes" id="UP000053176">
    <property type="component" value="Unassembled WGS sequence"/>
</dbReference>
<name>A0A101KXW9_RHILI</name>
<gene>
    <name evidence="1" type="ORF">AU467_00130</name>
</gene>
<proteinExistence type="predicted"/>
<organism evidence="1 2">
    <name type="scientific">Rhizobium loti</name>
    <name type="common">Mesorhizobium loti</name>
    <dbReference type="NCBI Taxonomy" id="381"/>
    <lineage>
        <taxon>Bacteria</taxon>
        <taxon>Pseudomonadati</taxon>
        <taxon>Pseudomonadota</taxon>
        <taxon>Alphaproteobacteria</taxon>
        <taxon>Hyphomicrobiales</taxon>
        <taxon>Phyllobacteriaceae</taxon>
        <taxon>Mesorhizobium</taxon>
    </lineage>
</organism>
<evidence type="ECO:0000313" key="1">
    <source>
        <dbReference type="EMBL" id="KUM28989.1"/>
    </source>
</evidence>
<reference evidence="1 2" key="1">
    <citation type="submission" date="2015-12" db="EMBL/GenBank/DDBJ databases">
        <title>Draft genome sequence of Mesorhizobium sp. UFLA 01-765, a multitolerant efficient symbiont and plant-growth promoting strain isolated from Zn-mining soil using Leucaena leucocephala as a trap plant.</title>
        <authorList>
            <person name="Rangel W.M."/>
            <person name="Thijs S."/>
            <person name="Longatti S.M."/>
            <person name="Moreira F.M."/>
            <person name="Weyens N."/>
            <person name="Vangronsveld J."/>
            <person name="Van Hamme J.D."/>
            <person name="Bottos E.M."/>
            <person name="Rineau F."/>
        </authorList>
    </citation>
    <scope>NUCLEOTIDE SEQUENCE [LARGE SCALE GENOMIC DNA]</scope>
    <source>
        <strain evidence="1 2">UFLA 01-765</strain>
    </source>
</reference>
<evidence type="ECO:0000313" key="2">
    <source>
        <dbReference type="Proteomes" id="UP000053176"/>
    </source>
</evidence>
<comment type="caution">
    <text evidence="1">The sequence shown here is derived from an EMBL/GenBank/DDBJ whole genome shotgun (WGS) entry which is preliminary data.</text>
</comment>
<dbReference type="AlphaFoldDB" id="A0A101KXW9"/>
<dbReference type="EMBL" id="LPWA01000001">
    <property type="protein sequence ID" value="KUM28989.1"/>
    <property type="molecule type" value="Genomic_DNA"/>
</dbReference>